<keyword evidence="2" id="KW-1185">Reference proteome</keyword>
<name>A0A3R9QY46_9CREN</name>
<comment type="caution">
    <text evidence="1">The sequence shown here is derived from an EMBL/GenBank/DDBJ whole genome shotgun (WGS) entry which is preliminary data.</text>
</comment>
<organism evidence="1 2">
    <name type="scientific">Candidatus Methanodesulfokora washburnensis</name>
    <dbReference type="NCBI Taxonomy" id="2478471"/>
    <lineage>
        <taxon>Archaea</taxon>
        <taxon>Thermoproteota</taxon>
        <taxon>Candidatus Korarchaeia</taxon>
        <taxon>Candidatus Korarchaeia incertae sedis</taxon>
        <taxon>Candidatus Methanodesulfokora</taxon>
    </lineage>
</organism>
<evidence type="ECO:0000313" key="1">
    <source>
        <dbReference type="EMBL" id="RSN74818.1"/>
    </source>
</evidence>
<dbReference type="EMBL" id="RCOS01000086">
    <property type="protein sequence ID" value="RSN74818.1"/>
    <property type="molecule type" value="Genomic_DNA"/>
</dbReference>
<accession>A0A3R9QY46</accession>
<reference evidence="1 2" key="1">
    <citation type="submission" date="2018-10" db="EMBL/GenBank/DDBJ databases">
        <title>Co-occurring genomic capacity for anaerobic methane metabolism and dissimilatory sulfite reduction discovered in the Korarchaeota.</title>
        <authorList>
            <person name="Mckay L.J."/>
            <person name="Dlakic M."/>
            <person name="Fields M.W."/>
            <person name="Delmont T.O."/>
            <person name="Eren A.M."/>
            <person name="Jay Z.J."/>
            <person name="Klingelsmith K.B."/>
            <person name="Rusch D.B."/>
            <person name="Inskeep W.P."/>
        </authorList>
    </citation>
    <scope>NUCLEOTIDE SEQUENCE [LARGE SCALE GENOMIC DNA]</scope>
    <source>
        <strain evidence="1 2">MDKW</strain>
    </source>
</reference>
<feature type="non-terminal residue" evidence="1">
    <location>
        <position position="1"/>
    </location>
</feature>
<proteinExistence type="predicted"/>
<dbReference type="RefSeq" id="WP_237558785.1">
    <property type="nucleotide sequence ID" value="NZ_RCOS01000086.1"/>
</dbReference>
<sequence>IARYLERSGYMERIEIKETDEGLQLDMYGVSVLRSSDMLVRSGMAPSHIMTNIMFAALREAGIEAELRELEIDVDKGHVREMWIFKKD</sequence>
<dbReference type="Proteomes" id="UP000277582">
    <property type="component" value="Unassembled WGS sequence"/>
</dbReference>
<gene>
    <name evidence="1" type="ORF">D6D85_07435</name>
</gene>
<dbReference type="AlphaFoldDB" id="A0A3R9QY46"/>
<evidence type="ECO:0000313" key="2">
    <source>
        <dbReference type="Proteomes" id="UP000277582"/>
    </source>
</evidence>
<protein>
    <submittedName>
        <fullName evidence="1">Uncharacterized protein</fullName>
    </submittedName>
</protein>